<gene>
    <name evidence="1" type="ORF">NCTC10338_00854</name>
</gene>
<dbReference type="AlphaFoldDB" id="A0AAJ5D857"/>
<proteinExistence type="predicted"/>
<comment type="caution">
    <text evidence="1">The sequence shown here is derived from an EMBL/GenBank/DDBJ whole genome shotgun (WGS) entry which is preliminary data.</text>
</comment>
<dbReference type="EMBL" id="UFSZ01000001">
    <property type="protein sequence ID" value="SUV15783.1"/>
    <property type="molecule type" value="Genomic_DNA"/>
</dbReference>
<accession>A0AAJ5D857</accession>
<name>A0AAJ5D857_LYSSH</name>
<protein>
    <submittedName>
        <fullName evidence="1">Uncharacterized protein</fullName>
    </submittedName>
</protein>
<reference evidence="1 2" key="1">
    <citation type="submission" date="2018-06" db="EMBL/GenBank/DDBJ databases">
        <authorList>
            <consortium name="Pathogen Informatics"/>
            <person name="Doyle S."/>
        </authorList>
    </citation>
    <scope>NUCLEOTIDE SEQUENCE [LARGE SCALE GENOMIC DNA]</scope>
    <source>
        <strain evidence="1 2">NCTC10338</strain>
    </source>
</reference>
<sequence length="29" mass="3386">MAVDEVVLQALIEEKLKPFVKKIDEEAWN</sequence>
<evidence type="ECO:0000313" key="1">
    <source>
        <dbReference type="EMBL" id="SUV15783.1"/>
    </source>
</evidence>
<organism evidence="1 2">
    <name type="scientific">Lysinibacillus sphaericus</name>
    <name type="common">Bacillus sphaericus</name>
    <dbReference type="NCBI Taxonomy" id="1421"/>
    <lineage>
        <taxon>Bacteria</taxon>
        <taxon>Bacillati</taxon>
        <taxon>Bacillota</taxon>
        <taxon>Bacilli</taxon>
        <taxon>Bacillales</taxon>
        <taxon>Bacillaceae</taxon>
        <taxon>Lysinibacillus</taxon>
    </lineage>
</organism>
<evidence type="ECO:0000313" key="2">
    <source>
        <dbReference type="Proteomes" id="UP000255295"/>
    </source>
</evidence>
<dbReference type="Proteomes" id="UP000255295">
    <property type="component" value="Unassembled WGS sequence"/>
</dbReference>